<evidence type="ECO:0000313" key="1">
    <source>
        <dbReference type="EMBL" id="QDS70020.1"/>
    </source>
</evidence>
<organism evidence="1 2">
    <name type="scientific">Venturia effusa</name>
    <dbReference type="NCBI Taxonomy" id="50376"/>
    <lineage>
        <taxon>Eukaryota</taxon>
        <taxon>Fungi</taxon>
        <taxon>Dikarya</taxon>
        <taxon>Ascomycota</taxon>
        <taxon>Pezizomycotina</taxon>
        <taxon>Dothideomycetes</taxon>
        <taxon>Pleosporomycetidae</taxon>
        <taxon>Venturiales</taxon>
        <taxon>Venturiaceae</taxon>
        <taxon>Venturia</taxon>
    </lineage>
</organism>
<sequence length="125" mass="14573">MKDLIYESKYRFAVPKRQTIKKYRADARFLARAGRQPMQAAVIRALVARVADRVYEAEKAKRKKMGFEHVTVKRRPLPVQRKGRSFREQVLVREALKCPIPKGMHRAACLERKKLQSAKYFGGKD</sequence>
<dbReference type="EMBL" id="CP042188">
    <property type="protein sequence ID" value="QDS70020.1"/>
    <property type="molecule type" value="Genomic_DNA"/>
</dbReference>
<name>A0A517L310_9PEZI</name>
<dbReference type="OrthoDB" id="10391221at2759"/>
<keyword evidence="2" id="KW-1185">Reference proteome</keyword>
<gene>
    <name evidence="1" type="ORF">FKW77_003662</name>
</gene>
<protein>
    <submittedName>
        <fullName evidence="1">Uncharacterized protein</fullName>
    </submittedName>
</protein>
<dbReference type="Proteomes" id="UP000316270">
    <property type="component" value="Chromosome 4"/>
</dbReference>
<accession>A0A517L310</accession>
<proteinExistence type="predicted"/>
<dbReference type="AlphaFoldDB" id="A0A517L310"/>
<evidence type="ECO:0000313" key="2">
    <source>
        <dbReference type="Proteomes" id="UP000316270"/>
    </source>
</evidence>
<reference evidence="1 2" key="1">
    <citation type="submission" date="2019-07" db="EMBL/GenBank/DDBJ databases">
        <title>Finished genome of Venturia effusa.</title>
        <authorList>
            <person name="Young C.A."/>
            <person name="Cox M.P."/>
            <person name="Ganley A.R.D."/>
            <person name="David W.J."/>
        </authorList>
    </citation>
    <scope>NUCLEOTIDE SEQUENCE [LARGE SCALE GENOMIC DNA]</scope>
    <source>
        <strain evidence="2">albino</strain>
    </source>
</reference>